<name>A5DR67_PICGU</name>
<dbReference type="CDD" id="cd03429">
    <property type="entry name" value="NUDIX_NADH_pyrophosphatase_Nudt13"/>
    <property type="match status" value="1"/>
</dbReference>
<feature type="domain" description="Nudix hydrolase" evidence="10">
    <location>
        <begin position="279"/>
        <end position="410"/>
    </location>
</feature>
<evidence type="ECO:0000313" key="11">
    <source>
        <dbReference type="EMBL" id="EDK41670.2"/>
    </source>
</evidence>
<dbReference type="PANTHER" id="PTHR42904:SF6">
    <property type="entry name" value="NAD-CAPPED RNA HYDROLASE NUDT12"/>
    <property type="match status" value="1"/>
</dbReference>
<dbReference type="Proteomes" id="UP000001997">
    <property type="component" value="Unassembled WGS sequence"/>
</dbReference>
<evidence type="ECO:0000256" key="3">
    <source>
        <dbReference type="ARBA" id="ARBA00009595"/>
    </source>
</evidence>
<evidence type="ECO:0000256" key="7">
    <source>
        <dbReference type="ARBA" id="ARBA00022842"/>
    </source>
</evidence>
<dbReference type="Gene3D" id="3.90.79.10">
    <property type="entry name" value="Nucleoside Triphosphate Pyrophosphohydrolase"/>
    <property type="match status" value="1"/>
</dbReference>
<dbReference type="GO" id="GO:0006742">
    <property type="term" value="P:NADP+ catabolic process"/>
    <property type="evidence" value="ECO:0007669"/>
    <property type="project" value="TreeGrafter"/>
</dbReference>
<dbReference type="HOGENOM" id="CLU_037162_0_2_1"/>
<protein>
    <recommendedName>
        <fullName evidence="4">NAD(+) diphosphatase</fullName>
        <ecNumber evidence="4">3.6.1.22</ecNumber>
    </recommendedName>
</protein>
<evidence type="ECO:0000256" key="5">
    <source>
        <dbReference type="ARBA" id="ARBA00022723"/>
    </source>
</evidence>
<dbReference type="EC" id="3.6.1.22" evidence="4"/>
<comment type="similarity">
    <text evidence="3">Belongs to the Nudix hydrolase family. NudC subfamily.</text>
</comment>
<dbReference type="InterPro" id="IPR015797">
    <property type="entry name" value="NUDIX_hydrolase-like_dom_sf"/>
</dbReference>
<dbReference type="InterPro" id="IPR049734">
    <property type="entry name" value="NudC-like_C"/>
</dbReference>
<keyword evidence="5" id="KW-0479">Metal-binding</keyword>
<keyword evidence="8" id="KW-0520">NAD</keyword>
<proteinExistence type="inferred from homology"/>
<dbReference type="VEuPathDB" id="FungiDB:PGUG_05768"/>
<dbReference type="eggNOG" id="KOG3084">
    <property type="taxonomic scope" value="Eukaryota"/>
</dbReference>
<dbReference type="GO" id="GO:0035529">
    <property type="term" value="F:NADH pyrophosphatase activity"/>
    <property type="evidence" value="ECO:0007669"/>
    <property type="project" value="TreeGrafter"/>
</dbReference>
<dbReference type="RefSeq" id="XP_001482005.2">
    <property type="nucleotide sequence ID" value="XM_001481955.1"/>
</dbReference>
<dbReference type="Pfam" id="PF00293">
    <property type="entry name" value="NUDIX"/>
    <property type="match status" value="1"/>
</dbReference>
<evidence type="ECO:0000256" key="9">
    <source>
        <dbReference type="ARBA" id="ARBA00023679"/>
    </source>
</evidence>
<dbReference type="SUPFAM" id="SSF55811">
    <property type="entry name" value="Nudix"/>
    <property type="match status" value="1"/>
</dbReference>
<dbReference type="InParanoid" id="A5DR67"/>
<accession>A5DR67</accession>
<dbReference type="GO" id="GO:0019677">
    <property type="term" value="P:NAD+ catabolic process"/>
    <property type="evidence" value="ECO:0007669"/>
    <property type="project" value="TreeGrafter"/>
</dbReference>
<organism evidence="11 12">
    <name type="scientific">Meyerozyma guilliermondii (strain ATCC 6260 / CBS 566 / DSM 6381 / JCM 1539 / NBRC 10279 / NRRL Y-324)</name>
    <name type="common">Yeast</name>
    <name type="synonym">Candida guilliermondii</name>
    <dbReference type="NCBI Taxonomy" id="294746"/>
    <lineage>
        <taxon>Eukaryota</taxon>
        <taxon>Fungi</taxon>
        <taxon>Dikarya</taxon>
        <taxon>Ascomycota</taxon>
        <taxon>Saccharomycotina</taxon>
        <taxon>Pichiomycetes</taxon>
        <taxon>Debaryomycetaceae</taxon>
        <taxon>Meyerozyma</taxon>
    </lineage>
</organism>
<reference evidence="11 12" key="1">
    <citation type="journal article" date="2009" name="Nature">
        <title>Evolution of pathogenicity and sexual reproduction in eight Candida genomes.</title>
        <authorList>
            <person name="Butler G."/>
            <person name="Rasmussen M.D."/>
            <person name="Lin M.F."/>
            <person name="Santos M.A."/>
            <person name="Sakthikumar S."/>
            <person name="Munro C.A."/>
            <person name="Rheinbay E."/>
            <person name="Grabherr M."/>
            <person name="Forche A."/>
            <person name="Reedy J.L."/>
            <person name="Agrafioti I."/>
            <person name="Arnaud M.B."/>
            <person name="Bates S."/>
            <person name="Brown A.J."/>
            <person name="Brunke S."/>
            <person name="Costanzo M.C."/>
            <person name="Fitzpatrick D.A."/>
            <person name="de Groot P.W."/>
            <person name="Harris D."/>
            <person name="Hoyer L.L."/>
            <person name="Hube B."/>
            <person name="Klis F.M."/>
            <person name="Kodira C."/>
            <person name="Lennard N."/>
            <person name="Logue M.E."/>
            <person name="Martin R."/>
            <person name="Neiman A.M."/>
            <person name="Nikolaou E."/>
            <person name="Quail M.A."/>
            <person name="Quinn J."/>
            <person name="Santos M.C."/>
            <person name="Schmitzberger F.F."/>
            <person name="Sherlock G."/>
            <person name="Shah P."/>
            <person name="Silverstein K.A."/>
            <person name="Skrzypek M.S."/>
            <person name="Soll D."/>
            <person name="Staggs R."/>
            <person name="Stansfield I."/>
            <person name="Stumpf M.P."/>
            <person name="Sudbery P.E."/>
            <person name="Srikantha T."/>
            <person name="Zeng Q."/>
            <person name="Berman J."/>
            <person name="Berriman M."/>
            <person name="Heitman J."/>
            <person name="Gow N.A."/>
            <person name="Lorenz M.C."/>
            <person name="Birren B.W."/>
            <person name="Kellis M."/>
            <person name="Cuomo C.A."/>
        </authorList>
    </citation>
    <scope>NUCLEOTIDE SEQUENCE [LARGE SCALE GENOMIC DNA]</scope>
    <source>
        <strain evidence="12">ATCC 6260 / CBS 566 / DSM 6381 / JCM 1539 / NBRC 10279 / NRRL Y-324</strain>
    </source>
</reference>
<dbReference type="InterPro" id="IPR000086">
    <property type="entry name" value="NUDIX_hydrolase_dom"/>
</dbReference>
<keyword evidence="7" id="KW-0460">Magnesium</keyword>
<sequence>MKPNLHLASLGFRYYSQPLKRSQIYSKMSHVYKSLEEQQKSVYFGHETLNRISFMREESDFITSAIFHESAKFIFFKETNPLVSKNSDKKLVVLDNSVLRKHDFWNSAITKWSKDNADQEPTMRDGEAPTILFMGIEDETVGLDLKSLKSQEDDEKEKFLDYQGRYQGVPYFAVDLTKSSQLEKEIIATAYSSLGVEKDSIFFTYSRKHFFGFEDKEGALFSHGKQFLDWLARNLFCPGCGSKVIPIHAGGKLRCTNPKEEGEGACPVKAAPISNVSFPRTDAVIITAITNQDKTKMLLSLSKRYADLKMYSCTAGFMEPAETVEVATGREIWEETGVVCRKINMMLTQPWPFPANLMIGCLAEVEFNGVNENINLGHDKELADARWFDMEFVRQLIYERKAMDNPEGINLPNPESIAYSLIRMVVDQAGNSKL</sequence>
<dbReference type="GO" id="GO:0005777">
    <property type="term" value="C:peroxisome"/>
    <property type="evidence" value="ECO:0007669"/>
    <property type="project" value="TreeGrafter"/>
</dbReference>
<dbReference type="STRING" id="294746.A5DR67"/>
<dbReference type="GeneID" id="5123838"/>
<evidence type="ECO:0000259" key="10">
    <source>
        <dbReference type="PROSITE" id="PS51462"/>
    </source>
</evidence>
<evidence type="ECO:0000256" key="1">
    <source>
        <dbReference type="ARBA" id="ARBA00001946"/>
    </source>
</evidence>
<dbReference type="OMA" id="CNTRTTL"/>
<dbReference type="Gene3D" id="3.90.79.20">
    <property type="match status" value="1"/>
</dbReference>
<comment type="cofactor">
    <cofactor evidence="1">
        <name>Mg(2+)</name>
        <dbReference type="ChEBI" id="CHEBI:18420"/>
    </cofactor>
</comment>
<evidence type="ECO:0000256" key="8">
    <source>
        <dbReference type="ARBA" id="ARBA00023027"/>
    </source>
</evidence>
<keyword evidence="6" id="KW-0378">Hydrolase</keyword>
<evidence type="ECO:0000256" key="6">
    <source>
        <dbReference type="ARBA" id="ARBA00022801"/>
    </source>
</evidence>
<gene>
    <name evidence="11" type="ORF">PGUG_05768</name>
</gene>
<evidence type="ECO:0000256" key="4">
    <source>
        <dbReference type="ARBA" id="ARBA00012381"/>
    </source>
</evidence>
<evidence type="ECO:0000313" key="12">
    <source>
        <dbReference type="Proteomes" id="UP000001997"/>
    </source>
</evidence>
<comment type="cofactor">
    <cofactor evidence="2">
        <name>Zn(2+)</name>
        <dbReference type="ChEBI" id="CHEBI:29105"/>
    </cofactor>
</comment>
<keyword evidence="12" id="KW-1185">Reference proteome</keyword>
<dbReference type="PROSITE" id="PS51462">
    <property type="entry name" value="NUDIX"/>
    <property type="match status" value="1"/>
</dbReference>
<dbReference type="OrthoDB" id="10249612at2759"/>
<dbReference type="KEGG" id="pgu:PGUG_05768"/>
<dbReference type="PANTHER" id="PTHR42904">
    <property type="entry name" value="NUDIX HYDROLASE, NUDC SUBFAMILY"/>
    <property type="match status" value="1"/>
</dbReference>
<dbReference type="FunCoup" id="A5DR67">
    <property type="interactions" value="108"/>
</dbReference>
<dbReference type="GO" id="GO:0005829">
    <property type="term" value="C:cytosol"/>
    <property type="evidence" value="ECO:0007669"/>
    <property type="project" value="TreeGrafter"/>
</dbReference>
<evidence type="ECO:0000256" key="2">
    <source>
        <dbReference type="ARBA" id="ARBA00001947"/>
    </source>
</evidence>
<comment type="catalytic activity">
    <reaction evidence="9">
        <text>a 5'-end NAD(+)-phospho-ribonucleoside in mRNA + H2O = a 5'-end phospho-adenosine-phospho-ribonucleoside in mRNA + beta-nicotinamide D-ribonucleotide + 2 H(+)</text>
        <dbReference type="Rhea" id="RHEA:60876"/>
        <dbReference type="Rhea" id="RHEA-COMP:15698"/>
        <dbReference type="Rhea" id="RHEA-COMP:15719"/>
        <dbReference type="ChEBI" id="CHEBI:14649"/>
        <dbReference type="ChEBI" id="CHEBI:15377"/>
        <dbReference type="ChEBI" id="CHEBI:15378"/>
        <dbReference type="ChEBI" id="CHEBI:144029"/>
        <dbReference type="ChEBI" id="CHEBI:144051"/>
    </reaction>
    <physiologicalReaction direction="left-to-right" evidence="9">
        <dbReference type="Rhea" id="RHEA:60877"/>
    </physiologicalReaction>
</comment>
<dbReference type="EMBL" id="CH408162">
    <property type="protein sequence ID" value="EDK41670.2"/>
    <property type="molecule type" value="Genomic_DNA"/>
</dbReference>
<dbReference type="GO" id="GO:0046872">
    <property type="term" value="F:metal ion binding"/>
    <property type="evidence" value="ECO:0007669"/>
    <property type="project" value="UniProtKB-KW"/>
</dbReference>
<dbReference type="InterPro" id="IPR050241">
    <property type="entry name" value="NAD-cap_RNA_hydrolase_NudC"/>
</dbReference>
<dbReference type="AlphaFoldDB" id="A5DR67"/>